<evidence type="ECO:0000256" key="2">
    <source>
        <dbReference type="ARBA" id="ARBA00023315"/>
    </source>
</evidence>
<dbReference type="InterPro" id="IPR016181">
    <property type="entry name" value="Acyl_CoA_acyltransferase"/>
</dbReference>
<protein>
    <submittedName>
        <fullName evidence="4">GNAT family N-acetyltransferase</fullName>
    </submittedName>
</protein>
<dbReference type="InterPro" id="IPR050832">
    <property type="entry name" value="Bact_Acetyltransf"/>
</dbReference>
<dbReference type="Proteomes" id="UP000294829">
    <property type="component" value="Unassembled WGS sequence"/>
</dbReference>
<accession>A0A4R5VZ04</accession>
<dbReference type="SUPFAM" id="SSF55729">
    <property type="entry name" value="Acyl-CoA N-acyltransferases (Nat)"/>
    <property type="match status" value="1"/>
</dbReference>
<keyword evidence="5" id="KW-1185">Reference proteome</keyword>
<sequence>MNGTTMTTSENAIDVQIRLALVGEAEQLTALSIASKARWGYTPEQVAAWRGELAVQADDIFSGRVHVAVVEEEVVAVMVLLPAKMTWKLSHLFVAEAWMHQGIGKKLFQFAVELAQQQDARAISINADPNAERFYLSCGAIRSYSIAAPIPENEHRIRPQMLFMIPAQKTL</sequence>
<organism evidence="4 5">
    <name type="scientific">Sapientia aquatica</name>
    <dbReference type="NCBI Taxonomy" id="1549640"/>
    <lineage>
        <taxon>Bacteria</taxon>
        <taxon>Pseudomonadati</taxon>
        <taxon>Pseudomonadota</taxon>
        <taxon>Betaproteobacteria</taxon>
        <taxon>Burkholderiales</taxon>
        <taxon>Oxalobacteraceae</taxon>
        <taxon>Sapientia</taxon>
    </lineage>
</organism>
<dbReference type="OrthoDB" id="9806849at2"/>
<dbReference type="GO" id="GO:0016747">
    <property type="term" value="F:acyltransferase activity, transferring groups other than amino-acyl groups"/>
    <property type="evidence" value="ECO:0007669"/>
    <property type="project" value="InterPro"/>
</dbReference>
<feature type="domain" description="N-acetyltransferase" evidence="3">
    <location>
        <begin position="15"/>
        <end position="171"/>
    </location>
</feature>
<evidence type="ECO:0000313" key="4">
    <source>
        <dbReference type="EMBL" id="TDK63797.1"/>
    </source>
</evidence>
<gene>
    <name evidence="4" type="ORF">E2I14_14645</name>
</gene>
<evidence type="ECO:0000259" key="3">
    <source>
        <dbReference type="PROSITE" id="PS51186"/>
    </source>
</evidence>
<evidence type="ECO:0000256" key="1">
    <source>
        <dbReference type="ARBA" id="ARBA00022679"/>
    </source>
</evidence>
<reference evidence="4 5" key="1">
    <citation type="submission" date="2019-03" db="EMBL/GenBank/DDBJ databases">
        <title>Sapientia aquatica gen. nov., sp. nov., isolated from a crater lake.</title>
        <authorList>
            <person name="Felfoldi T."/>
            <person name="Szabo A."/>
            <person name="Toth E."/>
            <person name="Schumann P."/>
            <person name="Keki Z."/>
            <person name="Marialigeti K."/>
            <person name="Mathe I."/>
        </authorList>
    </citation>
    <scope>NUCLEOTIDE SEQUENCE [LARGE SCALE GENOMIC DNA]</scope>
    <source>
        <strain evidence="4 5">SA-152</strain>
    </source>
</reference>
<dbReference type="AlphaFoldDB" id="A0A4R5VZ04"/>
<dbReference type="Pfam" id="PF13673">
    <property type="entry name" value="Acetyltransf_10"/>
    <property type="match status" value="1"/>
</dbReference>
<dbReference type="Gene3D" id="3.40.630.30">
    <property type="match status" value="1"/>
</dbReference>
<dbReference type="EMBL" id="SMYL01000008">
    <property type="protein sequence ID" value="TDK63797.1"/>
    <property type="molecule type" value="Genomic_DNA"/>
</dbReference>
<dbReference type="CDD" id="cd04301">
    <property type="entry name" value="NAT_SF"/>
    <property type="match status" value="1"/>
</dbReference>
<proteinExistence type="predicted"/>
<name>A0A4R5VZ04_9BURK</name>
<dbReference type="InterPro" id="IPR000182">
    <property type="entry name" value="GNAT_dom"/>
</dbReference>
<keyword evidence="2" id="KW-0012">Acyltransferase</keyword>
<keyword evidence="1 4" id="KW-0808">Transferase</keyword>
<evidence type="ECO:0000313" key="5">
    <source>
        <dbReference type="Proteomes" id="UP000294829"/>
    </source>
</evidence>
<dbReference type="PROSITE" id="PS51186">
    <property type="entry name" value="GNAT"/>
    <property type="match status" value="1"/>
</dbReference>
<dbReference type="PANTHER" id="PTHR43877">
    <property type="entry name" value="AMINOALKYLPHOSPHONATE N-ACETYLTRANSFERASE-RELATED-RELATED"/>
    <property type="match status" value="1"/>
</dbReference>
<comment type="caution">
    <text evidence="4">The sequence shown here is derived from an EMBL/GenBank/DDBJ whole genome shotgun (WGS) entry which is preliminary data.</text>
</comment>